<protein>
    <submittedName>
        <fullName evidence="1">Uncharacterized protein</fullName>
    </submittedName>
</protein>
<dbReference type="Proteomes" id="UP001175227">
    <property type="component" value="Unassembled WGS sequence"/>
</dbReference>
<sequence>MPPRRTLAAFLDQGDQRGGRDESGIINNEEVQKPLQSRTERNYSRAVALNDVCAVPSGSPMRGARRVRPEQLRNAEGLHGRGCSCDRRQMQRPQGMYNDRRSVLEEPHHGLAAGGTSDEKDKVVLSTSNGPLRNDTGLTRQKRVRRFGTILHFVYLGTQLWKHDWHRYPRPRDHLDLWDGIMLNVFISAQVGEYIDCS</sequence>
<comment type="caution">
    <text evidence="1">The sequence shown here is derived from an EMBL/GenBank/DDBJ whole genome shotgun (WGS) entry which is preliminary data.</text>
</comment>
<dbReference type="AlphaFoldDB" id="A0AA39PUI2"/>
<keyword evidence="2" id="KW-1185">Reference proteome</keyword>
<accession>A0AA39PUI2</accession>
<name>A0AA39PUI2_9AGAR</name>
<evidence type="ECO:0000313" key="2">
    <source>
        <dbReference type="Proteomes" id="UP001175227"/>
    </source>
</evidence>
<evidence type="ECO:0000313" key="1">
    <source>
        <dbReference type="EMBL" id="KAK0490807.1"/>
    </source>
</evidence>
<proteinExistence type="predicted"/>
<organism evidence="1 2">
    <name type="scientific">Armillaria novae-zelandiae</name>
    <dbReference type="NCBI Taxonomy" id="153914"/>
    <lineage>
        <taxon>Eukaryota</taxon>
        <taxon>Fungi</taxon>
        <taxon>Dikarya</taxon>
        <taxon>Basidiomycota</taxon>
        <taxon>Agaricomycotina</taxon>
        <taxon>Agaricomycetes</taxon>
        <taxon>Agaricomycetidae</taxon>
        <taxon>Agaricales</taxon>
        <taxon>Marasmiineae</taxon>
        <taxon>Physalacriaceae</taxon>
        <taxon>Armillaria</taxon>
    </lineage>
</organism>
<dbReference type="EMBL" id="JAUEPR010000001">
    <property type="protein sequence ID" value="KAK0490807.1"/>
    <property type="molecule type" value="Genomic_DNA"/>
</dbReference>
<gene>
    <name evidence="1" type="ORF">IW261DRAFT_1555973</name>
</gene>
<reference evidence="1" key="1">
    <citation type="submission" date="2023-06" db="EMBL/GenBank/DDBJ databases">
        <authorList>
            <consortium name="Lawrence Berkeley National Laboratory"/>
            <person name="Ahrendt S."/>
            <person name="Sahu N."/>
            <person name="Indic B."/>
            <person name="Wong-Bajracharya J."/>
            <person name="Merenyi Z."/>
            <person name="Ke H.-M."/>
            <person name="Monk M."/>
            <person name="Kocsube S."/>
            <person name="Drula E."/>
            <person name="Lipzen A."/>
            <person name="Balint B."/>
            <person name="Henrissat B."/>
            <person name="Andreopoulos B."/>
            <person name="Martin F.M."/>
            <person name="Harder C.B."/>
            <person name="Rigling D."/>
            <person name="Ford K.L."/>
            <person name="Foster G.D."/>
            <person name="Pangilinan J."/>
            <person name="Papanicolaou A."/>
            <person name="Barry K."/>
            <person name="LaButti K."/>
            <person name="Viragh M."/>
            <person name="Koriabine M."/>
            <person name="Yan M."/>
            <person name="Riley R."/>
            <person name="Champramary S."/>
            <person name="Plett K.L."/>
            <person name="Tsai I.J."/>
            <person name="Slot J."/>
            <person name="Sipos G."/>
            <person name="Plett J."/>
            <person name="Nagy L.G."/>
            <person name="Grigoriev I.V."/>
        </authorList>
    </citation>
    <scope>NUCLEOTIDE SEQUENCE</scope>
    <source>
        <strain evidence="1">ICMP 16352</strain>
    </source>
</reference>